<sequence length="1056" mass="120450">MATEQRHDQRTSESVTPAESPKNTVICLSNAGYSPMHQGSPRQTFAGIRVAFKDDSTSSLTSRRDSKRPEPRRIIAQPDEVLEVVFESPVLAHRQGFEHSPEPSLFGSEYTTHAAASEVSISSANYQLPNNQVVISLECQVGQLRVSDSYYESTEQTTVETFQAFSSSDCNNISHLASPGQSSNLRAQDTATTSRHRYSESFKQTMMDNFQQIMTTLSKSRAMQEQFSDGQSIITDLQRQSLERQDIIHNTQRQMQGEQKELLEMGKQTLDRLSIIQSSVQAVLTQTFELLEYPIPRLFIILPKETRRRNRYNPLSESFRLYFLCECGTHTMDRPSRSPHTIHLAKHEGYDIEKPTEFLEKYGKYIMTVLQMIRLGVATASTVVPALAMANVAGPLELMENGLLLLNENLDSLVEDAISMLESKANSWASAFDVPEDQSIYDKVEGLEGADLRQLESFLSNHDTDRTLGNLYRMVTNEGHVKWVCQDHYRANYKESFRHRLSEVVEENRGFYSEQEGKISITLMTSHLAKQFYEVMGKTKGIHELDIRLGWDACRSDLRHLQNAVRMSNISILRLHSSSFESPYHDVLNRSRRFDPILEIMSNGRLQSFTLVNCRELFKRISHFPNNTHISNLRHLHLEECFEPSPDQIRRLLESSPKLKTFRVTQHTLEATLVRLDTGPTSPGRGTNGPQYHLTAFMTHSYSPKILAMLRSIYVGINITHLSLTDSQCSLRNLNDIIANNPNLRTMNILSGFLTPLVIAQIVTSALQSHYNHFETLFISGEEFYDRLTIEYHTGGKVMRILSMEDKDKMHTPFTSLYDIRYELAIAQTGARLEDPFGRCDSIQLDNRMADVLLELIQVFPKPVHLGVTFEDFLHPKSLMAAKRITKRFASHFSKMVVYIVEINTWWPGIQEIASGREAFPRLVQFSVRHSPRLEMGVETMMEDCGELLLDWLVTMLPIVGSEKMRAPQLSVRFEGLKLSRSGWGRLLGPIALLEFQSVGLSDAELELLERVVPKDTDLELIFKMALESCTHDRVVGFRKAFRDGKTRVLSRRLTQ</sequence>
<accession>A0A9P6FX43</accession>
<organism evidence="2 3">
    <name type="scientific">Lunasporangiospora selenospora</name>
    <dbReference type="NCBI Taxonomy" id="979761"/>
    <lineage>
        <taxon>Eukaryota</taxon>
        <taxon>Fungi</taxon>
        <taxon>Fungi incertae sedis</taxon>
        <taxon>Mucoromycota</taxon>
        <taxon>Mortierellomycotina</taxon>
        <taxon>Mortierellomycetes</taxon>
        <taxon>Mortierellales</taxon>
        <taxon>Mortierellaceae</taxon>
        <taxon>Lunasporangiospora</taxon>
    </lineage>
</organism>
<comment type="caution">
    <text evidence="2">The sequence shown here is derived from an EMBL/GenBank/DDBJ whole genome shotgun (WGS) entry which is preliminary data.</text>
</comment>
<name>A0A9P6FX43_9FUNG</name>
<dbReference type="SUPFAM" id="SSF52047">
    <property type="entry name" value="RNI-like"/>
    <property type="match status" value="1"/>
</dbReference>
<evidence type="ECO:0000313" key="2">
    <source>
        <dbReference type="EMBL" id="KAF9583243.1"/>
    </source>
</evidence>
<protein>
    <submittedName>
        <fullName evidence="2">Uncharacterized protein</fullName>
    </submittedName>
</protein>
<dbReference type="AlphaFoldDB" id="A0A9P6FX43"/>
<dbReference type="InterPro" id="IPR032675">
    <property type="entry name" value="LRR_dom_sf"/>
</dbReference>
<keyword evidence="3" id="KW-1185">Reference proteome</keyword>
<evidence type="ECO:0000256" key="1">
    <source>
        <dbReference type="SAM" id="MobiDB-lite"/>
    </source>
</evidence>
<dbReference type="OrthoDB" id="120976at2759"/>
<evidence type="ECO:0000313" key="3">
    <source>
        <dbReference type="Proteomes" id="UP000780801"/>
    </source>
</evidence>
<feature type="compositionally biased region" description="Polar residues" evidence="1">
    <location>
        <begin position="12"/>
        <end position="23"/>
    </location>
</feature>
<reference evidence="2" key="1">
    <citation type="journal article" date="2020" name="Fungal Divers.">
        <title>Resolving the Mortierellaceae phylogeny through synthesis of multi-gene phylogenetics and phylogenomics.</title>
        <authorList>
            <person name="Vandepol N."/>
            <person name="Liber J."/>
            <person name="Desiro A."/>
            <person name="Na H."/>
            <person name="Kennedy M."/>
            <person name="Barry K."/>
            <person name="Grigoriev I.V."/>
            <person name="Miller A.N."/>
            <person name="O'Donnell K."/>
            <person name="Stajich J.E."/>
            <person name="Bonito G."/>
        </authorList>
    </citation>
    <scope>NUCLEOTIDE SEQUENCE</scope>
    <source>
        <strain evidence="2">KOD1015</strain>
    </source>
</reference>
<feature type="compositionally biased region" description="Basic and acidic residues" evidence="1">
    <location>
        <begin position="1"/>
        <end position="11"/>
    </location>
</feature>
<dbReference type="EMBL" id="JAABOA010000763">
    <property type="protein sequence ID" value="KAF9583243.1"/>
    <property type="molecule type" value="Genomic_DNA"/>
</dbReference>
<gene>
    <name evidence="2" type="ORF">BGW38_009941</name>
</gene>
<dbReference type="Proteomes" id="UP000780801">
    <property type="component" value="Unassembled WGS sequence"/>
</dbReference>
<proteinExistence type="predicted"/>
<dbReference type="Gene3D" id="3.80.10.10">
    <property type="entry name" value="Ribonuclease Inhibitor"/>
    <property type="match status" value="1"/>
</dbReference>
<feature type="region of interest" description="Disordered" evidence="1">
    <location>
        <begin position="1"/>
        <end position="23"/>
    </location>
</feature>